<evidence type="ECO:0000313" key="2">
    <source>
        <dbReference type="Proteomes" id="UP000639772"/>
    </source>
</evidence>
<accession>A0A835QUV4</accession>
<dbReference type="PANTHER" id="PTHR34418">
    <property type="entry name" value="NUCLEAR PORE COMPLEX PROTEIN NUP214 ISOFORM X1"/>
    <property type="match status" value="1"/>
</dbReference>
<dbReference type="OrthoDB" id="248320at2759"/>
<name>A0A835QUV4_VANPL</name>
<dbReference type="GO" id="GO:0017056">
    <property type="term" value="F:structural constituent of nuclear pore"/>
    <property type="evidence" value="ECO:0007669"/>
    <property type="project" value="InterPro"/>
</dbReference>
<dbReference type="GO" id="GO:0006405">
    <property type="term" value="P:RNA export from nucleus"/>
    <property type="evidence" value="ECO:0007669"/>
    <property type="project" value="InterPro"/>
</dbReference>
<evidence type="ECO:0000313" key="1">
    <source>
        <dbReference type="EMBL" id="KAG0479164.1"/>
    </source>
</evidence>
<dbReference type="EMBL" id="JADCNM010000006">
    <property type="protein sequence ID" value="KAG0479164.1"/>
    <property type="molecule type" value="Genomic_DNA"/>
</dbReference>
<reference evidence="1 2" key="1">
    <citation type="journal article" date="2020" name="Nat. Food">
        <title>A phased Vanilla planifolia genome enables genetic improvement of flavour and production.</title>
        <authorList>
            <person name="Hasing T."/>
            <person name="Tang H."/>
            <person name="Brym M."/>
            <person name="Khazi F."/>
            <person name="Huang T."/>
            <person name="Chambers A.H."/>
        </authorList>
    </citation>
    <scope>NUCLEOTIDE SEQUENCE [LARGE SCALE GENOMIC DNA]</scope>
    <source>
        <tissue evidence="1">Leaf</tissue>
    </source>
</reference>
<gene>
    <name evidence="1" type="ORF">HPP92_013883</name>
</gene>
<organism evidence="1 2">
    <name type="scientific">Vanilla planifolia</name>
    <name type="common">Vanilla</name>
    <dbReference type="NCBI Taxonomy" id="51239"/>
    <lineage>
        <taxon>Eukaryota</taxon>
        <taxon>Viridiplantae</taxon>
        <taxon>Streptophyta</taxon>
        <taxon>Embryophyta</taxon>
        <taxon>Tracheophyta</taxon>
        <taxon>Spermatophyta</taxon>
        <taxon>Magnoliopsida</taxon>
        <taxon>Liliopsida</taxon>
        <taxon>Asparagales</taxon>
        <taxon>Orchidaceae</taxon>
        <taxon>Vanilloideae</taxon>
        <taxon>Vanilleae</taxon>
        <taxon>Vanilla</taxon>
    </lineage>
</organism>
<proteinExistence type="predicted"/>
<dbReference type="Proteomes" id="UP000639772">
    <property type="component" value="Chromosome 6"/>
</dbReference>
<dbReference type="InterPro" id="IPR044694">
    <property type="entry name" value="NUP214"/>
</dbReference>
<protein>
    <submittedName>
        <fullName evidence="1">Uncharacterized protein</fullName>
    </submittedName>
</protein>
<dbReference type="AlphaFoldDB" id="A0A835QUV4"/>
<sequence>MLAATVGGEIHLFSVQSLISKVQEPVCSCFLDKDAIVRDLKWQRNSEKSFIALSNHGYLSHGSVDLLLKGLMDNVDAVSLELGSEKYLPRIDLQDDGDDNLILGLAIDKSSYGKISILQDMEVKELSSRCILLCVTCDGKLTLYHAVGELVAEQTGFAKDTSLHGDNGVNEDSVNGM</sequence>
<dbReference type="PANTHER" id="PTHR34418:SF3">
    <property type="entry name" value="NUCLEAR PORE COMPLEX PROTEIN NUP214"/>
    <property type="match status" value="1"/>
</dbReference>
<comment type="caution">
    <text evidence="1">The sequence shown here is derived from an EMBL/GenBank/DDBJ whole genome shotgun (WGS) entry which is preliminary data.</text>
</comment>